<organism evidence="3 4">
    <name type="scientific">Cryptosporidium meleagridis</name>
    <dbReference type="NCBI Taxonomy" id="93969"/>
    <lineage>
        <taxon>Eukaryota</taxon>
        <taxon>Sar</taxon>
        <taxon>Alveolata</taxon>
        <taxon>Apicomplexa</taxon>
        <taxon>Conoidasida</taxon>
        <taxon>Coccidia</taxon>
        <taxon>Eucoccidiorida</taxon>
        <taxon>Eimeriorina</taxon>
        <taxon>Cryptosporidiidae</taxon>
        <taxon>Cryptosporidium</taxon>
    </lineage>
</organism>
<feature type="compositionally biased region" description="Low complexity" evidence="1">
    <location>
        <begin position="596"/>
        <end position="623"/>
    </location>
</feature>
<feature type="compositionally biased region" description="Polar residues" evidence="1">
    <location>
        <begin position="826"/>
        <end position="841"/>
    </location>
</feature>
<feature type="compositionally biased region" description="Pro residues" evidence="1">
    <location>
        <begin position="842"/>
        <end position="884"/>
    </location>
</feature>
<keyword evidence="4" id="KW-1185">Reference proteome</keyword>
<feature type="compositionally biased region" description="Polar residues" evidence="1">
    <location>
        <begin position="473"/>
        <end position="493"/>
    </location>
</feature>
<accession>A0A2P4Z1J2</accession>
<feature type="compositionally biased region" description="Basic residues" evidence="1">
    <location>
        <begin position="719"/>
        <end position="729"/>
    </location>
</feature>
<protein>
    <recommendedName>
        <fullName evidence="5">Integral membrane protein</fullName>
    </recommendedName>
</protein>
<feature type="region of interest" description="Disordered" evidence="1">
    <location>
        <begin position="815"/>
        <end position="884"/>
    </location>
</feature>
<feature type="compositionally biased region" description="Polar residues" evidence="1">
    <location>
        <begin position="665"/>
        <end position="690"/>
    </location>
</feature>
<feature type="compositionally biased region" description="Low complexity" evidence="1">
    <location>
        <begin position="695"/>
        <end position="707"/>
    </location>
</feature>
<feature type="compositionally biased region" description="Polar residues" evidence="1">
    <location>
        <begin position="625"/>
        <end position="641"/>
    </location>
</feature>
<evidence type="ECO:0000256" key="1">
    <source>
        <dbReference type="SAM" id="MobiDB-lite"/>
    </source>
</evidence>
<dbReference type="EMBL" id="JIBK01000028">
    <property type="protein sequence ID" value="POM83943.1"/>
    <property type="molecule type" value="Genomic_DNA"/>
</dbReference>
<evidence type="ECO:0000313" key="4">
    <source>
        <dbReference type="Proteomes" id="UP000236928"/>
    </source>
</evidence>
<gene>
    <name evidence="3" type="ORF">CmeUKMEL1_09920</name>
</gene>
<evidence type="ECO:0000256" key="2">
    <source>
        <dbReference type="SAM" id="SignalP"/>
    </source>
</evidence>
<evidence type="ECO:0000313" key="3">
    <source>
        <dbReference type="EMBL" id="POM83943.1"/>
    </source>
</evidence>
<sequence length="884" mass="98640">MKILILLIALIFIQTNLNVNDLIIFKGSYIKLKLLSNTNDNVSECGSDQGTAEELLGATGGYCEECEKEGNKGLCSHSKTDEQNFRDFSSASYSKMTKDLFGIEIDSDTDENYEANQTQKKHQLGADIQGISMADMELFGASAELILKDLIKVYNAITSNFVSDENMLALYELCNKMKEAITLLSDSINEFSKKHKRNQSILFESVKRNKRVSTYRMFNLRNENKQLIVKAGILKIRLQNLKIAFSKYCMPERERNLFLMKQTIVGKYRSTNSYRDEVRRTYNLQYLPFLQGRHVCLSHPDTKCTKKNPCKKCKELISKFKSGEFEKELRRVSKTEREFAKISKFGNKDYQEQLNEYTSLKNELQSLESSASSSESLQYESISSDDDLEDQLKSVKKTKKRKGPLISITKINNMINKNHKSRTARRLEESKKNELKILDKLNSKNSFSILKSGIKKEREKKKILITSPIISGPQDSPQENTTNKDSVGNNSNTQDDEGAAYGKMNVITIGSGPISDDNESETRSQNTPTITANSQNIESNAEEVIETNSGDTQTQIRAIDPITKQLLSKIALNKELRERGNQARNSKIYSNQSGNSSLETVSETSSSSDLRPYSSSDFYTDSDSLIDSQSVHSSGESTITNRDSENRINKPSSSTEKIPIFETPVSESGQLQTVEDSSQSTQDEQLPSQNGYGAGDASYSSAQSSSGNRSTLPSLSKQLHNRGRRTRIVRVPHIKQTKKKVKFNLGLNKEYSPGDIQKKDSNASKQLENIEPSSSIKYPASSLKKVLTRTLKRYTSKNGQVGFSAKNTPKHFVEKHNIGSGENLVGGSTTLNEEYLENQQGIPPPPQFPAPPPPSSPVPPPPSSPVPPPPPFPAPPPPPFPAPP</sequence>
<evidence type="ECO:0008006" key="5">
    <source>
        <dbReference type="Google" id="ProtNLM"/>
    </source>
</evidence>
<comment type="caution">
    <text evidence="3">The sequence shown here is derived from an EMBL/GenBank/DDBJ whole genome shotgun (WGS) entry which is preliminary data.</text>
</comment>
<reference evidence="3 4" key="1">
    <citation type="submission" date="2014-04" db="EMBL/GenBank/DDBJ databases">
        <title>Comparative Genomics of Cryptosporidium Species.</title>
        <authorList>
            <person name="Silva J.C."/>
            <person name="Su Q."/>
            <person name="Chalmers R."/>
            <person name="Chibucos M.C."/>
            <person name="Elwin K."/>
            <person name="Godinez A."/>
            <person name="Guo F."/>
            <person name="Huynh K."/>
            <person name="Orvis J."/>
            <person name="Ott S."/>
            <person name="Sadzewicz L."/>
            <person name="Sengamalay N."/>
            <person name="Shetty A."/>
            <person name="Sun M."/>
            <person name="Tallon L."/>
            <person name="Xiao L."/>
            <person name="Zhang H."/>
            <person name="Fraser C.M."/>
            <person name="Zhu G."/>
            <person name="Kissinger J."/>
            <person name="Widmer G."/>
        </authorList>
    </citation>
    <scope>NUCLEOTIDE SEQUENCE [LARGE SCALE GENOMIC DNA]</scope>
    <source>
        <strain evidence="3 4">UKMEL1</strain>
    </source>
</reference>
<feature type="region of interest" description="Disordered" evidence="1">
    <location>
        <begin position="578"/>
        <end position="729"/>
    </location>
</feature>
<dbReference type="VEuPathDB" id="CryptoDB:CmeUKMEL1_09920"/>
<name>A0A2P4Z1J2_9CRYT</name>
<keyword evidence="2" id="KW-0732">Signal</keyword>
<feature type="region of interest" description="Disordered" evidence="1">
    <location>
        <begin position="465"/>
        <end position="531"/>
    </location>
</feature>
<feature type="signal peptide" evidence="2">
    <location>
        <begin position="1"/>
        <end position="18"/>
    </location>
</feature>
<feature type="chain" id="PRO_5015109795" description="Integral membrane protein" evidence="2">
    <location>
        <begin position="19"/>
        <end position="884"/>
    </location>
</feature>
<feature type="compositionally biased region" description="Polar residues" evidence="1">
    <location>
        <begin position="708"/>
        <end position="718"/>
    </location>
</feature>
<feature type="compositionally biased region" description="Polar residues" evidence="1">
    <location>
        <begin position="582"/>
        <end position="595"/>
    </location>
</feature>
<dbReference type="AlphaFoldDB" id="A0A2P4Z1J2"/>
<dbReference type="Proteomes" id="UP000236928">
    <property type="component" value="Unassembled WGS sequence"/>
</dbReference>
<feature type="non-terminal residue" evidence="3">
    <location>
        <position position="884"/>
    </location>
</feature>
<proteinExistence type="predicted"/>
<dbReference type="OrthoDB" id="344337at2759"/>